<sequence length="443" mass="43947">MTTVRRCAAALAASAVLGVALAPAAHAGGDVPVTPAPSASSPAPDASSPSTAPSPSPSKPASGGLPAGLYGTKDPTYDGVWRQSLALLGQYTGGYKPAKAAVTWLKGQQCANGAFPAYRADPTTPCDTTTAVDSNSTAAAVQALSSLGGQRPAMRRAVAWLRSVQNADGGWSYTPGTPSDANSTSLVIGAFTAAGVRPSSVRSPEGKNAYDALVGFAIPCEPGADAGAFAYQPDADGRLSANEDATGAAVLAGLGKRMVTAPVPPGPAPDCVRTAAPSPERAARNGAAHLVSALGPSGHLVQPPLPGTDDSTPLPDVGNTADAVVALAAAGYGNQAAQALEWLKTNAAGWAEENGPAAYAQLLFAAHATGTDPRDFGGVDLVQRLNATGPTPTPLPSASASATTASAADDAAGPVLPWAVGTALVACAGLGLLIRRRGRARRS</sequence>
<evidence type="ECO:0000313" key="5">
    <source>
        <dbReference type="Proteomes" id="UP001501371"/>
    </source>
</evidence>
<dbReference type="SUPFAM" id="SSF48239">
    <property type="entry name" value="Terpenoid cyclases/Protein prenyltransferases"/>
    <property type="match status" value="1"/>
</dbReference>
<accession>A0ABP4FH98</accession>
<dbReference type="RefSeq" id="WP_344275571.1">
    <property type="nucleotide sequence ID" value="NZ_BAAAKV010000023.1"/>
</dbReference>
<keyword evidence="2" id="KW-1133">Transmembrane helix</keyword>
<evidence type="ECO:0000256" key="2">
    <source>
        <dbReference type="SAM" id="Phobius"/>
    </source>
</evidence>
<dbReference type="Gene3D" id="1.50.10.20">
    <property type="match status" value="1"/>
</dbReference>
<keyword evidence="3" id="KW-0732">Signal</keyword>
<dbReference type="Proteomes" id="UP001501371">
    <property type="component" value="Unassembled WGS sequence"/>
</dbReference>
<evidence type="ECO:0000256" key="3">
    <source>
        <dbReference type="SAM" id="SignalP"/>
    </source>
</evidence>
<evidence type="ECO:0000313" key="4">
    <source>
        <dbReference type="EMBL" id="GAA1169828.1"/>
    </source>
</evidence>
<comment type="caution">
    <text evidence="4">The sequence shown here is derived from an EMBL/GenBank/DDBJ whole genome shotgun (WGS) entry which is preliminary data.</text>
</comment>
<gene>
    <name evidence="4" type="ORF">GCM10009654_28900</name>
</gene>
<keyword evidence="2" id="KW-0812">Transmembrane</keyword>
<dbReference type="CDD" id="cd00688">
    <property type="entry name" value="ISOPREN_C2_like"/>
    <property type="match status" value="1"/>
</dbReference>
<evidence type="ECO:0008006" key="6">
    <source>
        <dbReference type="Google" id="ProtNLM"/>
    </source>
</evidence>
<protein>
    <recommendedName>
        <fullName evidence="6">Squalene cyclase C-terminal domain-containing protein</fullName>
    </recommendedName>
</protein>
<feature type="chain" id="PRO_5047049296" description="Squalene cyclase C-terminal domain-containing protein" evidence="3">
    <location>
        <begin position="28"/>
        <end position="443"/>
    </location>
</feature>
<feature type="region of interest" description="Disordered" evidence="1">
    <location>
        <begin position="27"/>
        <end position="69"/>
    </location>
</feature>
<dbReference type="EMBL" id="BAAAKV010000023">
    <property type="protein sequence ID" value="GAA1169828.1"/>
    <property type="molecule type" value="Genomic_DNA"/>
</dbReference>
<keyword evidence="2" id="KW-0472">Membrane</keyword>
<evidence type="ECO:0000256" key="1">
    <source>
        <dbReference type="SAM" id="MobiDB-lite"/>
    </source>
</evidence>
<keyword evidence="5" id="KW-1185">Reference proteome</keyword>
<dbReference type="InterPro" id="IPR008930">
    <property type="entry name" value="Terpenoid_cyclase/PrenylTrfase"/>
</dbReference>
<organism evidence="4 5">
    <name type="scientific">Streptomyces hebeiensis</name>
    <dbReference type="NCBI Taxonomy" id="229486"/>
    <lineage>
        <taxon>Bacteria</taxon>
        <taxon>Bacillati</taxon>
        <taxon>Actinomycetota</taxon>
        <taxon>Actinomycetes</taxon>
        <taxon>Kitasatosporales</taxon>
        <taxon>Streptomycetaceae</taxon>
        <taxon>Streptomyces</taxon>
    </lineage>
</organism>
<proteinExistence type="predicted"/>
<feature type="signal peptide" evidence="3">
    <location>
        <begin position="1"/>
        <end position="27"/>
    </location>
</feature>
<feature type="compositionally biased region" description="Low complexity" evidence="1">
    <location>
        <begin position="27"/>
        <end position="51"/>
    </location>
</feature>
<feature type="transmembrane region" description="Helical" evidence="2">
    <location>
        <begin position="415"/>
        <end position="434"/>
    </location>
</feature>
<name>A0ABP4FH98_9ACTN</name>
<reference evidence="5" key="1">
    <citation type="journal article" date="2019" name="Int. J. Syst. Evol. Microbiol.">
        <title>The Global Catalogue of Microorganisms (GCM) 10K type strain sequencing project: providing services to taxonomists for standard genome sequencing and annotation.</title>
        <authorList>
            <consortium name="The Broad Institute Genomics Platform"/>
            <consortium name="The Broad Institute Genome Sequencing Center for Infectious Disease"/>
            <person name="Wu L."/>
            <person name="Ma J."/>
        </authorList>
    </citation>
    <scope>NUCLEOTIDE SEQUENCE [LARGE SCALE GENOMIC DNA]</scope>
    <source>
        <strain evidence="5">JCM 12696</strain>
    </source>
</reference>